<organism evidence="2 3">
    <name type="scientific">Acidianus brierleyi</name>
    <dbReference type="NCBI Taxonomy" id="41673"/>
    <lineage>
        <taxon>Archaea</taxon>
        <taxon>Thermoproteota</taxon>
        <taxon>Thermoprotei</taxon>
        <taxon>Sulfolobales</taxon>
        <taxon>Sulfolobaceae</taxon>
        <taxon>Acidianus</taxon>
    </lineage>
</organism>
<proteinExistence type="predicted"/>
<gene>
    <name evidence="2" type="ORF">DFR85_13615</name>
</gene>
<dbReference type="InterPro" id="IPR038723">
    <property type="entry name" value="ArnR1-like_HTH"/>
</dbReference>
<evidence type="ECO:0000313" key="2">
    <source>
        <dbReference type="EMBL" id="AWR95477.1"/>
    </source>
</evidence>
<sequence>MERKKRSSYDIIYDILVTCKPGVKKTRLMYNANLSFEVLKKYVDVLVEKQLILKKDDKFFVTEKGMKFLDILRTFREKKKELDEISSKLKEPI</sequence>
<evidence type="ECO:0000259" key="1">
    <source>
        <dbReference type="Pfam" id="PF14947"/>
    </source>
</evidence>
<accession>A0A2U9IHF3</accession>
<dbReference type="OrthoDB" id="140255at2157"/>
<dbReference type="SUPFAM" id="SSF46785">
    <property type="entry name" value="Winged helix' DNA-binding domain"/>
    <property type="match status" value="1"/>
</dbReference>
<dbReference type="Gene3D" id="1.10.10.10">
    <property type="entry name" value="Winged helix-like DNA-binding domain superfamily/Winged helix DNA-binding domain"/>
    <property type="match status" value="1"/>
</dbReference>
<dbReference type="Pfam" id="PF14947">
    <property type="entry name" value="HTH_45"/>
    <property type="match status" value="1"/>
</dbReference>
<keyword evidence="3" id="KW-1185">Reference proteome</keyword>
<name>A0A2U9IHF3_9CREN</name>
<dbReference type="RefSeq" id="WP_110271355.1">
    <property type="nucleotide sequence ID" value="NZ_CP029289.2"/>
</dbReference>
<reference evidence="2 3" key="1">
    <citation type="submission" date="2018-05" db="EMBL/GenBank/DDBJ databases">
        <title>Complete Genome Sequences of Extremely Thermoacidophilic, Metal-Mobilizing Type-Strain Members of the Archaeal Family Sulfolobaceae: Acidianus brierleyi DSM-1651T, Acidianus sulfidivorans DSM-18786T, Metallosphaera hakonensis DSM-7519T, and Metallosphaera prunae DSM-10039T.</title>
        <authorList>
            <person name="Counts J.A."/>
            <person name="Kelly R.M."/>
        </authorList>
    </citation>
    <scope>NUCLEOTIDE SEQUENCE [LARGE SCALE GENOMIC DNA]</scope>
    <source>
        <strain evidence="2 3">DSM 1651</strain>
    </source>
</reference>
<dbReference type="EMBL" id="CP029289">
    <property type="protein sequence ID" value="AWR95477.1"/>
    <property type="molecule type" value="Genomic_DNA"/>
</dbReference>
<dbReference type="KEGG" id="abri:DFR85_13615"/>
<evidence type="ECO:0000313" key="3">
    <source>
        <dbReference type="Proteomes" id="UP000248044"/>
    </source>
</evidence>
<dbReference type="InterPro" id="IPR036388">
    <property type="entry name" value="WH-like_DNA-bd_sf"/>
</dbReference>
<dbReference type="GeneID" id="36833213"/>
<dbReference type="Proteomes" id="UP000248044">
    <property type="component" value="Chromosome"/>
</dbReference>
<dbReference type="AlphaFoldDB" id="A0A2U9IHF3"/>
<protein>
    <recommendedName>
        <fullName evidence="1">ArnR1-like winged helix-turn-helix domain-containing protein</fullName>
    </recommendedName>
</protein>
<dbReference type="InterPro" id="IPR036390">
    <property type="entry name" value="WH_DNA-bd_sf"/>
</dbReference>
<feature type="domain" description="ArnR1-like winged helix-turn-helix" evidence="1">
    <location>
        <begin position="5"/>
        <end position="80"/>
    </location>
</feature>